<organism evidence="1 2">
    <name type="scientific">Dendryphion nanum</name>
    <dbReference type="NCBI Taxonomy" id="256645"/>
    <lineage>
        <taxon>Eukaryota</taxon>
        <taxon>Fungi</taxon>
        <taxon>Dikarya</taxon>
        <taxon>Ascomycota</taxon>
        <taxon>Pezizomycotina</taxon>
        <taxon>Dothideomycetes</taxon>
        <taxon>Pleosporomycetidae</taxon>
        <taxon>Pleosporales</taxon>
        <taxon>Torulaceae</taxon>
        <taxon>Dendryphion</taxon>
    </lineage>
</organism>
<gene>
    <name evidence="1" type="ORF">B0J11DRAFT_505961</name>
</gene>
<evidence type="ECO:0000313" key="1">
    <source>
        <dbReference type="EMBL" id="KAH7125090.1"/>
    </source>
</evidence>
<keyword evidence="2" id="KW-1185">Reference proteome</keyword>
<protein>
    <submittedName>
        <fullName evidence="1">Uncharacterized protein</fullName>
    </submittedName>
</protein>
<reference evidence="1" key="1">
    <citation type="journal article" date="2021" name="Nat. Commun.">
        <title>Genetic determinants of endophytism in the Arabidopsis root mycobiome.</title>
        <authorList>
            <person name="Mesny F."/>
            <person name="Miyauchi S."/>
            <person name="Thiergart T."/>
            <person name="Pickel B."/>
            <person name="Atanasova L."/>
            <person name="Karlsson M."/>
            <person name="Huettel B."/>
            <person name="Barry K.W."/>
            <person name="Haridas S."/>
            <person name="Chen C."/>
            <person name="Bauer D."/>
            <person name="Andreopoulos W."/>
            <person name="Pangilinan J."/>
            <person name="LaButti K."/>
            <person name="Riley R."/>
            <person name="Lipzen A."/>
            <person name="Clum A."/>
            <person name="Drula E."/>
            <person name="Henrissat B."/>
            <person name="Kohler A."/>
            <person name="Grigoriev I.V."/>
            <person name="Martin F.M."/>
            <person name="Hacquard S."/>
        </authorList>
    </citation>
    <scope>NUCLEOTIDE SEQUENCE</scope>
    <source>
        <strain evidence="1">MPI-CAGE-CH-0243</strain>
    </source>
</reference>
<dbReference type="EMBL" id="JAGMWT010000007">
    <property type="protein sequence ID" value="KAH7125090.1"/>
    <property type="molecule type" value="Genomic_DNA"/>
</dbReference>
<dbReference type="Proteomes" id="UP000700596">
    <property type="component" value="Unassembled WGS sequence"/>
</dbReference>
<comment type="caution">
    <text evidence="1">The sequence shown here is derived from an EMBL/GenBank/DDBJ whole genome shotgun (WGS) entry which is preliminary data.</text>
</comment>
<dbReference type="AlphaFoldDB" id="A0A9P9IN17"/>
<proteinExistence type="predicted"/>
<accession>A0A9P9IN17</accession>
<name>A0A9P9IN17_9PLEO</name>
<evidence type="ECO:0000313" key="2">
    <source>
        <dbReference type="Proteomes" id="UP000700596"/>
    </source>
</evidence>
<sequence length="214" mass="24083">MGIPENCLLLVDAIYFPEMQHFARSNELININATFEFYTGYTNFSTGNAGAIRTAATPRASIAKHRNRESDPACRNCRFVCVVFLPLCFDIAGVHGLQSTKQWLQAISSGRNHPARSSDCVRQCPIPFNIGQHECVVLHIQICQLQRLRNICLPERDAAFSIRLEFGLSLVFLPSSCHALPATIPMNYRLSIPRMSLLHLLSCMISNFHYRDNG</sequence>